<sequence length="354" mass="38501">MSSPKPAHFVVVPQAMWGHVRPILQLSLNLVTLHPHLHLTLLLAPSVKPRVEQELKSLGLSLPKGDASESETIMDRVQIIDCISNDFHLPEVWHPATMLEEAINYGATLPAFIKLLYGGGADEKVQGVVNKWTGIEPTAVMFDSFQHFVPAVVKGVVSSLGRAVPHLLAFGPSNAVSVFHMFASEKSGGLFEKVIRLANEEMAKGMDSVAAYDKYAFVTDGSVSPLPGLPTKYDFPLFATIGLPPGTFSALAPSYYSARDEAVTGFVLPTNEELEPVAVAALEQELGKKVYMTGLQFADNIWNGGKPSLIGGDADDERVLSFLDRMKEKHGSKSVCYVSFGSLFFPILRPELIH</sequence>
<dbReference type="GO" id="GO:0035251">
    <property type="term" value="F:UDP-glucosyltransferase activity"/>
    <property type="evidence" value="ECO:0007669"/>
    <property type="project" value="TreeGrafter"/>
</dbReference>
<gene>
    <name evidence="2" type="ORF">CI109_103794</name>
</gene>
<dbReference type="SUPFAM" id="SSF53756">
    <property type="entry name" value="UDP-Glycosyltransferase/glycogen phosphorylase"/>
    <property type="match status" value="1"/>
</dbReference>
<evidence type="ECO:0000256" key="1">
    <source>
        <dbReference type="ARBA" id="ARBA00009995"/>
    </source>
</evidence>
<organism evidence="2 3">
    <name type="scientific">Kwoniella shandongensis</name>
    <dbReference type="NCBI Taxonomy" id="1734106"/>
    <lineage>
        <taxon>Eukaryota</taxon>
        <taxon>Fungi</taxon>
        <taxon>Dikarya</taxon>
        <taxon>Basidiomycota</taxon>
        <taxon>Agaricomycotina</taxon>
        <taxon>Tremellomycetes</taxon>
        <taxon>Tremellales</taxon>
        <taxon>Cryptococcaceae</taxon>
        <taxon>Kwoniella</taxon>
    </lineage>
</organism>
<dbReference type="PANTHER" id="PTHR48047">
    <property type="entry name" value="GLYCOSYLTRANSFERASE"/>
    <property type="match status" value="1"/>
</dbReference>
<accession>A0AAJ8LL95</accession>
<dbReference type="AlphaFoldDB" id="A0AAJ8LL95"/>
<keyword evidence="3" id="KW-1185">Reference proteome</keyword>
<evidence type="ECO:0000313" key="2">
    <source>
        <dbReference type="EMBL" id="WWD19335.1"/>
    </source>
</evidence>
<name>A0AAJ8LL95_9TREE</name>
<protein>
    <submittedName>
        <fullName evidence="2">Uncharacterized protein</fullName>
    </submittedName>
</protein>
<reference evidence="2" key="2">
    <citation type="submission" date="2024-01" db="EMBL/GenBank/DDBJ databases">
        <title>Comparative genomics of Cryptococcus and Kwoniella reveals pathogenesis evolution and contrasting modes of karyotype evolution via chromosome fusion or intercentromeric recombination.</title>
        <authorList>
            <person name="Coelho M.A."/>
            <person name="David-Palma M."/>
            <person name="Shea T."/>
            <person name="Bowers K."/>
            <person name="McGinley-Smith S."/>
            <person name="Mohammad A.W."/>
            <person name="Gnirke A."/>
            <person name="Yurkov A.M."/>
            <person name="Nowrousian M."/>
            <person name="Sun S."/>
            <person name="Cuomo C.A."/>
            <person name="Heitman J."/>
        </authorList>
    </citation>
    <scope>NUCLEOTIDE SEQUENCE</scope>
    <source>
        <strain evidence="2">CBS 12478</strain>
    </source>
</reference>
<dbReference type="Proteomes" id="UP000322225">
    <property type="component" value="Chromosome 6"/>
</dbReference>
<dbReference type="GeneID" id="43585812"/>
<dbReference type="KEGG" id="ksn:43585812"/>
<comment type="similarity">
    <text evidence="1">Belongs to the UDP-glycosyltransferase family.</text>
</comment>
<proteinExistence type="inferred from homology"/>
<evidence type="ECO:0000313" key="3">
    <source>
        <dbReference type="Proteomes" id="UP000322225"/>
    </source>
</evidence>
<dbReference type="RefSeq" id="XP_065823439.1">
    <property type="nucleotide sequence ID" value="XM_065967367.1"/>
</dbReference>
<reference evidence="2" key="1">
    <citation type="submission" date="2017-08" db="EMBL/GenBank/DDBJ databases">
        <authorList>
            <person name="Cuomo C."/>
            <person name="Billmyre B."/>
            <person name="Heitman J."/>
        </authorList>
    </citation>
    <scope>NUCLEOTIDE SEQUENCE</scope>
    <source>
        <strain evidence="2">CBS 12478</strain>
    </source>
</reference>
<dbReference type="EMBL" id="CP144056">
    <property type="protein sequence ID" value="WWD19335.1"/>
    <property type="molecule type" value="Genomic_DNA"/>
</dbReference>
<dbReference type="Gene3D" id="3.40.50.2000">
    <property type="entry name" value="Glycogen Phosphorylase B"/>
    <property type="match status" value="1"/>
</dbReference>